<dbReference type="GO" id="GO:0004150">
    <property type="term" value="F:dihydroneopterin aldolase activity"/>
    <property type="evidence" value="ECO:0007669"/>
    <property type="project" value="InterPro"/>
</dbReference>
<dbReference type="AlphaFoldDB" id="A0A6S6THS2"/>
<evidence type="ECO:0000313" key="8">
    <source>
        <dbReference type="EMBL" id="CAA6814575.1"/>
    </source>
</evidence>
<evidence type="ECO:0000256" key="3">
    <source>
        <dbReference type="ARBA" id="ARBA00043806"/>
    </source>
</evidence>
<dbReference type="SMART" id="SM00905">
    <property type="entry name" value="FolB"/>
    <property type="match status" value="1"/>
</dbReference>
<dbReference type="PANTHER" id="PTHR42844">
    <property type="entry name" value="DIHYDRONEOPTERIN ALDOLASE 1-RELATED"/>
    <property type="match status" value="1"/>
</dbReference>
<dbReference type="Pfam" id="PF02152">
    <property type="entry name" value="FolB"/>
    <property type="match status" value="1"/>
</dbReference>
<dbReference type="EC" id="5.1.99.7" evidence="4"/>
<evidence type="ECO:0000259" key="7">
    <source>
        <dbReference type="SMART" id="SM00905"/>
    </source>
</evidence>
<dbReference type="GO" id="GO:0008719">
    <property type="term" value="F:dihydroneopterin triphosphate 2'-epimerase activity"/>
    <property type="evidence" value="ECO:0007669"/>
    <property type="project" value="UniProtKB-EC"/>
</dbReference>
<proteinExistence type="inferred from homology"/>
<evidence type="ECO:0000256" key="4">
    <source>
        <dbReference type="ARBA" id="ARBA00044039"/>
    </source>
</evidence>
<evidence type="ECO:0000256" key="1">
    <source>
        <dbReference type="ARBA" id="ARBA00005708"/>
    </source>
</evidence>
<comment type="similarity">
    <text evidence="1">Belongs to the DHNA family.</text>
</comment>
<comment type="catalytic activity">
    <reaction evidence="3">
        <text>7,8-dihydroneopterin 3'-triphosphate = 7,8-dihydromonapterin 3'-triphosphate</text>
        <dbReference type="Rhea" id="RHEA:28346"/>
        <dbReference type="ChEBI" id="CHEBI:58462"/>
        <dbReference type="ChEBI" id="CHEBI:61186"/>
        <dbReference type="EC" id="5.1.99.7"/>
    </reaction>
</comment>
<dbReference type="EMBL" id="CACVAY010000071">
    <property type="protein sequence ID" value="CAA6814575.1"/>
    <property type="molecule type" value="Genomic_DNA"/>
</dbReference>
<reference evidence="8" key="1">
    <citation type="submission" date="2020-01" db="EMBL/GenBank/DDBJ databases">
        <authorList>
            <person name="Meier V. D."/>
            <person name="Meier V D."/>
        </authorList>
    </citation>
    <scope>NUCLEOTIDE SEQUENCE</scope>
    <source>
        <strain evidence="8">HLG_WM_MAG_07</strain>
    </source>
</reference>
<dbReference type="Gene3D" id="3.30.1130.10">
    <property type="match status" value="1"/>
</dbReference>
<gene>
    <name evidence="8" type="ORF">HELGO_WM4343</name>
</gene>
<evidence type="ECO:0000256" key="2">
    <source>
        <dbReference type="ARBA" id="ARBA00023235"/>
    </source>
</evidence>
<feature type="domain" description="Dihydroneopterin aldolase/epimerase" evidence="7">
    <location>
        <begin position="8"/>
        <end position="118"/>
    </location>
</feature>
<evidence type="ECO:0000256" key="6">
    <source>
        <dbReference type="ARBA" id="ARBA00044306"/>
    </source>
</evidence>
<dbReference type="InterPro" id="IPR006156">
    <property type="entry name" value="Dihydroneopterin_aldolase"/>
</dbReference>
<keyword evidence="2" id="KW-0413">Isomerase</keyword>
<dbReference type="SUPFAM" id="SSF55620">
    <property type="entry name" value="Tetrahydrobiopterin biosynthesis enzymes-like"/>
    <property type="match status" value="1"/>
</dbReference>
<dbReference type="InterPro" id="IPR006157">
    <property type="entry name" value="FolB_dom"/>
</dbReference>
<evidence type="ECO:0000256" key="5">
    <source>
        <dbReference type="ARBA" id="ARBA00044197"/>
    </source>
</evidence>
<sequence length="120" mass="13788">MSLNNAIINIHNLRLRTYIGFNPEEKTKQQDIIINIKIHYPISEGILHDDVDDALNYKVITKKVIQYVENGHFLLLERLVADVLGLCSEHKRVTYAKVTIEKPHALRFADSVSLAMEYGK</sequence>
<dbReference type="GO" id="GO:0006760">
    <property type="term" value="P:folic acid-containing compound metabolic process"/>
    <property type="evidence" value="ECO:0007669"/>
    <property type="project" value="InterPro"/>
</dbReference>
<organism evidence="8">
    <name type="scientific">uncultured Thiotrichaceae bacterium</name>
    <dbReference type="NCBI Taxonomy" id="298394"/>
    <lineage>
        <taxon>Bacteria</taxon>
        <taxon>Pseudomonadati</taxon>
        <taxon>Pseudomonadota</taxon>
        <taxon>Gammaproteobacteria</taxon>
        <taxon>Thiotrichales</taxon>
        <taxon>Thiotrichaceae</taxon>
        <taxon>environmental samples</taxon>
    </lineage>
</organism>
<protein>
    <recommendedName>
        <fullName evidence="5">Dihydroneopterin triphosphate 2'-epimerase</fullName>
        <ecNumber evidence="4">5.1.99.7</ecNumber>
    </recommendedName>
    <alternativeName>
        <fullName evidence="6">D-erythro-7,8-dihydroneopterin triphosphate epimerase</fullName>
    </alternativeName>
</protein>
<dbReference type="NCBIfam" id="NF008418">
    <property type="entry name" value="PRK11245.1"/>
    <property type="match status" value="1"/>
</dbReference>
<dbReference type="PANTHER" id="PTHR42844:SF10">
    <property type="entry name" value="DIHYDRONEOPTERIN TRIPHOSPHATE 2'-EPIMERASE"/>
    <property type="match status" value="1"/>
</dbReference>
<dbReference type="InterPro" id="IPR043133">
    <property type="entry name" value="GTP-CH-I_C/QueF"/>
</dbReference>
<dbReference type="NCBIfam" id="TIGR00526">
    <property type="entry name" value="folB_dom"/>
    <property type="match status" value="1"/>
</dbReference>
<name>A0A6S6THS2_9GAMM</name>
<dbReference type="GO" id="GO:0005829">
    <property type="term" value="C:cytosol"/>
    <property type="evidence" value="ECO:0007669"/>
    <property type="project" value="TreeGrafter"/>
</dbReference>
<accession>A0A6S6THS2</accession>